<dbReference type="Gene3D" id="2.30.120.10">
    <property type="match status" value="1"/>
</dbReference>
<keyword evidence="2" id="KW-0378">Hydrolase</keyword>
<reference evidence="6" key="1">
    <citation type="submission" date="2019-09" db="EMBL/GenBank/DDBJ databases">
        <title>Characterisation of the sponge microbiome using genome-centric metagenomics.</title>
        <authorList>
            <person name="Engelberts J.P."/>
            <person name="Robbins S.J."/>
            <person name="De Goeij J.M."/>
            <person name="Aranda M."/>
            <person name="Bell S.C."/>
            <person name="Webster N.S."/>
        </authorList>
    </citation>
    <scope>NUCLEOTIDE SEQUENCE</scope>
    <source>
        <strain evidence="6">SB0675_bin_29</strain>
    </source>
</reference>
<dbReference type="Pfam" id="PF01804">
    <property type="entry name" value="Penicil_amidase"/>
    <property type="match status" value="1"/>
</dbReference>
<dbReference type="GO" id="GO:0016811">
    <property type="term" value="F:hydrolase activity, acting on carbon-nitrogen (but not peptide) bonds, in linear amides"/>
    <property type="evidence" value="ECO:0007669"/>
    <property type="project" value="InterPro"/>
</dbReference>
<dbReference type="InterPro" id="IPR029055">
    <property type="entry name" value="Ntn_hydrolases_N"/>
</dbReference>
<dbReference type="InterPro" id="IPR002692">
    <property type="entry name" value="S45"/>
</dbReference>
<dbReference type="InterPro" id="IPR043146">
    <property type="entry name" value="Penicillin_amidase_N_B-knob"/>
</dbReference>
<keyword evidence="5" id="KW-0479">Metal-binding</keyword>
<keyword evidence="5" id="KW-0106">Calcium</keyword>
<dbReference type="PIRSF" id="PIRSF001227">
    <property type="entry name" value="Pen_acylase"/>
    <property type="match status" value="1"/>
</dbReference>
<comment type="cofactor">
    <cofactor evidence="5">
        <name>Ca(2+)</name>
        <dbReference type="ChEBI" id="CHEBI:29108"/>
    </cofactor>
    <text evidence="5">Binds 1 Ca(2+) ion per dimer.</text>
</comment>
<dbReference type="Gene3D" id="3.60.20.10">
    <property type="entry name" value="Glutamine Phosphoribosylpyrophosphate, subunit 1, domain 1"/>
    <property type="match status" value="1"/>
</dbReference>
<evidence type="ECO:0000256" key="4">
    <source>
        <dbReference type="PIRSR" id="PIRSR001227-1"/>
    </source>
</evidence>
<keyword evidence="3" id="KW-0865">Zymogen</keyword>
<dbReference type="Gene3D" id="1.10.1400.10">
    <property type="match status" value="1"/>
</dbReference>
<dbReference type="SUPFAM" id="SSF56235">
    <property type="entry name" value="N-terminal nucleophile aminohydrolases (Ntn hydrolases)"/>
    <property type="match status" value="1"/>
</dbReference>
<dbReference type="CDD" id="cd03747">
    <property type="entry name" value="Ntn_PGA_like"/>
    <property type="match status" value="1"/>
</dbReference>
<evidence type="ECO:0000256" key="1">
    <source>
        <dbReference type="ARBA" id="ARBA00006586"/>
    </source>
</evidence>
<dbReference type="PANTHER" id="PTHR34218:SF4">
    <property type="entry name" value="ACYL-HOMOSERINE LACTONE ACYLASE QUIP"/>
    <property type="match status" value="1"/>
</dbReference>
<accession>A0A6B1FW98</accession>
<dbReference type="InterPro" id="IPR023343">
    <property type="entry name" value="Penicillin_amidase_dom1"/>
</dbReference>
<sequence length="795" mass="88182">MANVSADLLKSLGSGASISSLCRTSGMSRLEFDQWWNEENRRRTPLPNIRLETNVKSEARVVRNKWGVPKILAGNDEDLFFAFGFAMAQDRLFQLDYLRRKGHGRLSEVLGNDGKNLDTVARTVGLNRIASSEWASLPDETKTLLHRFSDGINALIEISVDDLPVEFALLDYEPEPWKPVDCLAIAAEFRYYLTVRFPVIVGPELAKRALGDESLYKAFLTGEADEESIIHAGAYSTAANGVAPVGASVGDPQEGEGSNNWVVGGARTRSGLPMVASDPHIAFAAVSCWYEVQLMGGSFNVAGMAYTGMPAVMFGRNRDVAWGITNNICSQRDLYLEQTDPSRPGFFLYDGVWEAERTLDEIIHVRDAGPVRKTVRFSRNGPIVNEILPAEAAGTGPVSLRWLGHTNCGWLTSLLGMVRARSVSELREATRGWRVPTWSLVIADKQERIGYQAVGGIPVRDIWERGYRPGWDPAHAWQGLIPFEHMPSLEDPDKGWIATANNRVAPDDFPYPLSGTWASGHRARRIRQMIEERDSFSVESFTEMQQDTRTLRADEAIPGLLPVLLKSGDNRVREAARYLQEWDHNLTTDSVAASIFEVFFNQWCLRVASERFESELAASLSTTCGGLAAKLIHEDVAEWFEETDREVAMVDALRAALSEIENRLGADMSLWAWGNLHKVQLRHVLSERGDLSALLDRGGLPVGGSGVTVCNTGFDPNWGALMGANYRLISDLGEDGMWAVESQGQSGHPGSEHYCDQLKEWLEGRYHFLNLGPDCDHQDSEADVCVLHTATRKGR</sequence>
<gene>
    <name evidence="6" type="ORF">F4148_09000</name>
</gene>
<evidence type="ECO:0000256" key="3">
    <source>
        <dbReference type="ARBA" id="ARBA00023145"/>
    </source>
</evidence>
<evidence type="ECO:0000256" key="2">
    <source>
        <dbReference type="ARBA" id="ARBA00022801"/>
    </source>
</evidence>
<protein>
    <submittedName>
        <fullName evidence="6">Penicillin acylase family protein</fullName>
    </submittedName>
</protein>
<feature type="active site" description="Nucleophile" evidence="4">
    <location>
        <position position="258"/>
    </location>
</feature>
<dbReference type="GO" id="GO:0017000">
    <property type="term" value="P:antibiotic biosynthetic process"/>
    <property type="evidence" value="ECO:0007669"/>
    <property type="project" value="InterPro"/>
</dbReference>
<dbReference type="Gene3D" id="1.10.439.10">
    <property type="entry name" value="Penicillin Amidohydrolase, domain 1"/>
    <property type="match status" value="1"/>
</dbReference>
<comment type="caution">
    <text evidence="6">The sequence shown here is derived from an EMBL/GenBank/DDBJ whole genome shotgun (WGS) entry which is preliminary data.</text>
</comment>
<evidence type="ECO:0000256" key="5">
    <source>
        <dbReference type="PIRSR" id="PIRSR001227-2"/>
    </source>
</evidence>
<dbReference type="EMBL" id="VYDA01000335">
    <property type="protein sequence ID" value="MYH61882.1"/>
    <property type="molecule type" value="Genomic_DNA"/>
</dbReference>
<dbReference type="PANTHER" id="PTHR34218">
    <property type="entry name" value="PEPTIDASE S45 PENICILLIN AMIDASE"/>
    <property type="match status" value="1"/>
</dbReference>
<organism evidence="6">
    <name type="scientific">Caldilineaceae bacterium SB0675_bin_29</name>
    <dbReference type="NCBI Taxonomy" id="2605266"/>
    <lineage>
        <taxon>Bacteria</taxon>
        <taxon>Bacillati</taxon>
        <taxon>Chloroflexota</taxon>
        <taxon>Caldilineae</taxon>
        <taxon>Caldilineales</taxon>
        <taxon>Caldilineaceae</taxon>
    </lineage>
</organism>
<evidence type="ECO:0000313" key="6">
    <source>
        <dbReference type="EMBL" id="MYH61882.1"/>
    </source>
</evidence>
<proteinExistence type="inferred from homology"/>
<comment type="similarity">
    <text evidence="1">Belongs to the peptidase S45 family.</text>
</comment>
<dbReference type="InterPro" id="IPR043147">
    <property type="entry name" value="Penicillin_amidase_A-knob"/>
</dbReference>
<dbReference type="InterPro" id="IPR014395">
    <property type="entry name" value="Pen/GL7ACA/AHL_acylase"/>
</dbReference>
<name>A0A6B1FW98_9CHLR</name>
<dbReference type="GO" id="GO:0046872">
    <property type="term" value="F:metal ion binding"/>
    <property type="evidence" value="ECO:0007669"/>
    <property type="project" value="UniProtKB-KW"/>
</dbReference>
<dbReference type="AlphaFoldDB" id="A0A6B1FW98"/>
<feature type="binding site" evidence="5">
    <location>
        <position position="333"/>
    </location>
    <ligand>
        <name>Ca(2+)</name>
        <dbReference type="ChEBI" id="CHEBI:29108"/>
    </ligand>
</feature>